<dbReference type="EMBL" id="MCGO01000029">
    <property type="protein sequence ID" value="ORY42276.1"/>
    <property type="molecule type" value="Genomic_DNA"/>
</dbReference>
<accession>A0A1Y2C5Q9</accession>
<name>A0A1Y2C5Q9_9FUNG</name>
<protein>
    <recommendedName>
        <fullName evidence="4">Chromo domain-containing protein</fullName>
    </recommendedName>
</protein>
<dbReference type="AlphaFoldDB" id="A0A1Y2C5Q9"/>
<feature type="compositionally biased region" description="Acidic residues" evidence="1">
    <location>
        <begin position="75"/>
        <end position="91"/>
    </location>
</feature>
<dbReference type="OrthoDB" id="10272112at2759"/>
<comment type="caution">
    <text evidence="2">The sequence shown here is derived from an EMBL/GenBank/DDBJ whole genome shotgun (WGS) entry which is preliminary data.</text>
</comment>
<keyword evidence="3" id="KW-1185">Reference proteome</keyword>
<reference evidence="2 3" key="1">
    <citation type="submission" date="2016-07" db="EMBL/GenBank/DDBJ databases">
        <title>Pervasive Adenine N6-methylation of Active Genes in Fungi.</title>
        <authorList>
            <consortium name="DOE Joint Genome Institute"/>
            <person name="Mondo S.J."/>
            <person name="Dannebaum R.O."/>
            <person name="Kuo R.C."/>
            <person name="Labutti K."/>
            <person name="Haridas S."/>
            <person name="Kuo A."/>
            <person name="Salamov A."/>
            <person name="Ahrendt S.R."/>
            <person name="Lipzen A."/>
            <person name="Sullivan W."/>
            <person name="Andreopoulos W.B."/>
            <person name="Clum A."/>
            <person name="Lindquist E."/>
            <person name="Daum C."/>
            <person name="Ramamoorthy G.K."/>
            <person name="Gryganskyi A."/>
            <person name="Culley D."/>
            <person name="Magnuson J.K."/>
            <person name="James T.Y."/>
            <person name="O'Malley M.A."/>
            <person name="Stajich J.E."/>
            <person name="Spatafora J.W."/>
            <person name="Visel A."/>
            <person name="Grigoriev I.V."/>
        </authorList>
    </citation>
    <scope>NUCLEOTIDE SEQUENCE [LARGE SCALE GENOMIC DNA]</scope>
    <source>
        <strain evidence="2 3">JEL800</strain>
    </source>
</reference>
<gene>
    <name evidence="2" type="ORF">BCR33DRAFT_306932</name>
</gene>
<sequence length="207" mass="23859">MIFVQHQTLQIKASEVPLYDWIVCRICLGPRWRLGTLENGVNERVPEIATTAPQSKPIAQQDPAIYMESNEIDSDADSDATLELEESDEESNQNNRASSQKPVGHKGSPLVRPKTTPSKSGEPLEIDFIHHMDTETREFLVHYSHEPFSRRHWITEAELNEPKNIDQIVRTLMNTSYNFQQTNPTRYSLDWMNERTNGGLREAYFTE</sequence>
<feature type="region of interest" description="Disordered" evidence="1">
    <location>
        <begin position="75"/>
        <end position="124"/>
    </location>
</feature>
<evidence type="ECO:0008006" key="4">
    <source>
        <dbReference type="Google" id="ProtNLM"/>
    </source>
</evidence>
<feature type="compositionally biased region" description="Polar residues" evidence="1">
    <location>
        <begin position="92"/>
        <end position="101"/>
    </location>
</feature>
<evidence type="ECO:0000313" key="3">
    <source>
        <dbReference type="Proteomes" id="UP000193642"/>
    </source>
</evidence>
<evidence type="ECO:0000256" key="1">
    <source>
        <dbReference type="SAM" id="MobiDB-lite"/>
    </source>
</evidence>
<dbReference type="Proteomes" id="UP000193642">
    <property type="component" value="Unassembled WGS sequence"/>
</dbReference>
<proteinExistence type="predicted"/>
<evidence type="ECO:0000313" key="2">
    <source>
        <dbReference type="EMBL" id="ORY42276.1"/>
    </source>
</evidence>
<organism evidence="2 3">
    <name type="scientific">Rhizoclosmatium globosum</name>
    <dbReference type="NCBI Taxonomy" id="329046"/>
    <lineage>
        <taxon>Eukaryota</taxon>
        <taxon>Fungi</taxon>
        <taxon>Fungi incertae sedis</taxon>
        <taxon>Chytridiomycota</taxon>
        <taxon>Chytridiomycota incertae sedis</taxon>
        <taxon>Chytridiomycetes</taxon>
        <taxon>Chytridiales</taxon>
        <taxon>Chytriomycetaceae</taxon>
        <taxon>Rhizoclosmatium</taxon>
    </lineage>
</organism>